<reference evidence="1 2" key="1">
    <citation type="submission" date="2015-07" db="EMBL/GenBank/DDBJ databases">
        <title>Genome sequencing project for genomic taxonomy and phylogenomics of Bacillus-like bacteria.</title>
        <authorList>
            <person name="Liu B."/>
            <person name="Wang J."/>
            <person name="Zhu Y."/>
            <person name="Liu G."/>
            <person name="Chen Q."/>
            <person name="Chen Z."/>
            <person name="Che J."/>
            <person name="Ge C."/>
            <person name="Shi H."/>
            <person name="Pan Z."/>
            <person name="Liu X."/>
        </authorList>
    </citation>
    <scope>NUCLEOTIDE SEQUENCE [LARGE SCALE GENOMIC DNA]</scope>
    <source>
        <strain evidence="1 2">DSM 54</strain>
    </source>
</reference>
<protein>
    <submittedName>
        <fullName evidence="1">Uncharacterized protein</fullName>
    </submittedName>
</protein>
<dbReference type="AlphaFoldDB" id="A0A0N0CWC3"/>
<evidence type="ECO:0000313" key="2">
    <source>
        <dbReference type="Proteomes" id="UP000037977"/>
    </source>
</evidence>
<accession>A0A0N0CWC3</accession>
<dbReference type="STRING" id="33935.ADM90_06415"/>
<dbReference type="PATRIC" id="fig|33935.3.peg.712"/>
<dbReference type="EMBL" id="LGCI01000005">
    <property type="protein sequence ID" value="KOY82951.1"/>
    <property type="molecule type" value="Genomic_DNA"/>
</dbReference>
<dbReference type="Proteomes" id="UP000037977">
    <property type="component" value="Unassembled WGS sequence"/>
</dbReference>
<dbReference type="Pfam" id="PF21820">
    <property type="entry name" value="DUF6886"/>
    <property type="match status" value="1"/>
</dbReference>
<dbReference type="OrthoDB" id="156685at2"/>
<dbReference type="InterPro" id="IPR049253">
    <property type="entry name" value="DUF6886"/>
</dbReference>
<comment type="caution">
    <text evidence="1">The sequence shown here is derived from an EMBL/GenBank/DDBJ whole genome shotgun (WGS) entry which is preliminary data.</text>
</comment>
<evidence type="ECO:0000313" key="1">
    <source>
        <dbReference type="EMBL" id="KOY82951.1"/>
    </source>
</evidence>
<organism evidence="1 2">
    <name type="scientific">Lysinibacillus macroides</name>
    <dbReference type="NCBI Taxonomy" id="33935"/>
    <lineage>
        <taxon>Bacteria</taxon>
        <taxon>Bacillati</taxon>
        <taxon>Bacillota</taxon>
        <taxon>Bacilli</taxon>
        <taxon>Bacillales</taxon>
        <taxon>Bacillaceae</taxon>
        <taxon>Lysinibacillus</taxon>
    </lineage>
</organism>
<sequence length="171" mass="20337">MRLFHVSEDPTIQIFYPRLPARQDLDITKGLVWGINERCLPNYLTPRNCPRVCFHAGAQTTEQDKRNYLSTASHVVVIERKWFEVLKNTKLYLYEFDSREFILQDDNAGYYTSERMQIPIATFEVDDLHKALLAWNVELQIVESLWEIHDEIQHTTLNWSMCRMRFAQPRS</sequence>
<name>A0A0N0CWC3_9BACI</name>
<gene>
    <name evidence="1" type="ORF">ADM90_06415</name>
</gene>
<dbReference type="RefSeq" id="WP_053994188.1">
    <property type="nucleotide sequence ID" value="NZ_CP065643.1"/>
</dbReference>
<keyword evidence="2" id="KW-1185">Reference proteome</keyword>
<proteinExistence type="predicted"/>